<accession>A0ABV5VUA1</accession>
<gene>
    <name evidence="3" type="ORF">ACFFNY_08360</name>
</gene>
<keyword evidence="3" id="KW-0378">Hydrolase</keyword>
<dbReference type="Gene3D" id="3.40.50.1820">
    <property type="entry name" value="alpha/beta hydrolase"/>
    <property type="match status" value="1"/>
</dbReference>
<sequence length="296" mass="33592">MPIAVVNGTHLYYQIQGKGTPILFIHPPLLTSHNFRYQQVQLAGEFSVITFDVRGHGKSAVSETPLTYGLIVEDIVRLLDYLGIRQTYICGYSTGGSVALEAMLTHPDRFAGGILVSTMSEASDFLLRSRIRLAAGLSATKPLARLLMWGIAWGNADSNLTFRNLLREARRGNQTNIRQYYRYSLRYNCTQRLDRLRIPTLLVYGEKDRGFKRYRRKLENELPVCDVVVLKDEKHQIPTKSALEMNESIRTWVREAERRKNPTVSKRQAEPNKEPAIPNSPPDLTATSAGEIHEHP</sequence>
<proteinExistence type="predicted"/>
<evidence type="ECO:0000256" key="1">
    <source>
        <dbReference type="SAM" id="MobiDB-lite"/>
    </source>
</evidence>
<evidence type="ECO:0000259" key="2">
    <source>
        <dbReference type="Pfam" id="PF00561"/>
    </source>
</evidence>
<evidence type="ECO:0000313" key="4">
    <source>
        <dbReference type="Proteomes" id="UP001589619"/>
    </source>
</evidence>
<dbReference type="EMBL" id="JBHMAG010000007">
    <property type="protein sequence ID" value="MFB9751581.1"/>
    <property type="molecule type" value="Genomic_DNA"/>
</dbReference>
<dbReference type="GO" id="GO:0016787">
    <property type="term" value="F:hydrolase activity"/>
    <property type="evidence" value="ECO:0007669"/>
    <property type="project" value="UniProtKB-KW"/>
</dbReference>
<dbReference type="PRINTS" id="PR00111">
    <property type="entry name" value="ABHYDROLASE"/>
</dbReference>
<feature type="domain" description="AB hydrolase-1" evidence="2">
    <location>
        <begin position="21"/>
        <end position="223"/>
    </location>
</feature>
<name>A0ABV5VUA1_9BACL</name>
<dbReference type="InterPro" id="IPR029058">
    <property type="entry name" value="AB_hydrolase_fold"/>
</dbReference>
<keyword evidence="4" id="KW-1185">Reference proteome</keyword>
<dbReference type="InterPro" id="IPR000073">
    <property type="entry name" value="AB_hydrolase_1"/>
</dbReference>
<feature type="region of interest" description="Disordered" evidence="1">
    <location>
        <begin position="255"/>
        <end position="296"/>
    </location>
</feature>
<dbReference type="InterPro" id="IPR050471">
    <property type="entry name" value="AB_hydrolase"/>
</dbReference>
<protein>
    <submittedName>
        <fullName evidence="3">Alpha/beta fold hydrolase</fullName>
    </submittedName>
</protein>
<comment type="caution">
    <text evidence="3">The sequence shown here is derived from an EMBL/GenBank/DDBJ whole genome shotgun (WGS) entry which is preliminary data.</text>
</comment>
<dbReference type="RefSeq" id="WP_344912235.1">
    <property type="nucleotide sequence ID" value="NZ_BAAAYO010000010.1"/>
</dbReference>
<dbReference type="Pfam" id="PF00561">
    <property type="entry name" value="Abhydrolase_1"/>
    <property type="match status" value="1"/>
</dbReference>
<evidence type="ECO:0000313" key="3">
    <source>
        <dbReference type="EMBL" id="MFB9751581.1"/>
    </source>
</evidence>
<dbReference type="Proteomes" id="UP001589619">
    <property type="component" value="Unassembled WGS sequence"/>
</dbReference>
<reference evidence="3 4" key="1">
    <citation type="submission" date="2024-09" db="EMBL/GenBank/DDBJ databases">
        <authorList>
            <person name="Sun Q."/>
            <person name="Mori K."/>
        </authorList>
    </citation>
    <scope>NUCLEOTIDE SEQUENCE [LARGE SCALE GENOMIC DNA]</scope>
    <source>
        <strain evidence="3 4">JCM 12520</strain>
    </source>
</reference>
<dbReference type="PANTHER" id="PTHR43433">
    <property type="entry name" value="HYDROLASE, ALPHA/BETA FOLD FAMILY PROTEIN"/>
    <property type="match status" value="1"/>
</dbReference>
<organism evidence="3 4">
    <name type="scientific">Paenibacillus hodogayensis</name>
    <dbReference type="NCBI Taxonomy" id="279208"/>
    <lineage>
        <taxon>Bacteria</taxon>
        <taxon>Bacillati</taxon>
        <taxon>Bacillota</taxon>
        <taxon>Bacilli</taxon>
        <taxon>Bacillales</taxon>
        <taxon>Paenibacillaceae</taxon>
        <taxon>Paenibacillus</taxon>
    </lineage>
</organism>
<dbReference type="SUPFAM" id="SSF53474">
    <property type="entry name" value="alpha/beta-Hydrolases"/>
    <property type="match status" value="1"/>
</dbReference>
<dbReference type="PANTHER" id="PTHR43433:SF5">
    <property type="entry name" value="AB HYDROLASE-1 DOMAIN-CONTAINING PROTEIN"/>
    <property type="match status" value="1"/>
</dbReference>